<evidence type="ECO:0000256" key="4">
    <source>
        <dbReference type="ARBA" id="ARBA00023211"/>
    </source>
</evidence>
<evidence type="ECO:0000313" key="9">
    <source>
        <dbReference type="EMBL" id="MBD1378697.1"/>
    </source>
</evidence>
<feature type="binding site" evidence="6">
    <location>
        <position position="329"/>
    </location>
    <ligand>
        <name>Mn(2+)</name>
        <dbReference type="ChEBI" id="CHEBI:29035"/>
        <label>1</label>
    </ligand>
</feature>
<dbReference type="FunFam" id="3.30.70.1250:FF:000001">
    <property type="entry name" value="Phosphopentomutase"/>
    <property type="match status" value="1"/>
</dbReference>
<feature type="binding site" evidence="6">
    <location>
        <position position="330"/>
    </location>
    <ligand>
        <name>Mn(2+)</name>
        <dbReference type="ChEBI" id="CHEBI:29035"/>
        <label>1</label>
    </ligand>
</feature>
<comment type="caution">
    <text evidence="9">The sequence shown here is derived from an EMBL/GenBank/DDBJ whole genome shotgun (WGS) entry which is preliminary data.</text>
</comment>
<dbReference type="GO" id="GO:0009117">
    <property type="term" value="P:nucleotide metabolic process"/>
    <property type="evidence" value="ECO:0007669"/>
    <property type="project" value="UniProtKB-UniRule"/>
</dbReference>
<dbReference type="GO" id="GO:0043094">
    <property type="term" value="P:metabolic compound salvage"/>
    <property type="evidence" value="ECO:0007669"/>
    <property type="project" value="UniProtKB-UniRule"/>
</dbReference>
<dbReference type="EC" id="5.4.2.7" evidence="6 7"/>
<dbReference type="SUPFAM" id="SSF143856">
    <property type="entry name" value="DeoB insert domain-like"/>
    <property type="match status" value="1"/>
</dbReference>
<dbReference type="SUPFAM" id="SSF53649">
    <property type="entry name" value="Alkaline phosphatase-like"/>
    <property type="match status" value="1"/>
</dbReference>
<keyword evidence="3 6" id="KW-0479">Metal-binding</keyword>
<dbReference type="NCBIfam" id="NF003766">
    <property type="entry name" value="PRK05362.1"/>
    <property type="match status" value="1"/>
</dbReference>
<evidence type="ECO:0000256" key="2">
    <source>
        <dbReference type="ARBA" id="ARBA00022490"/>
    </source>
</evidence>
<dbReference type="PANTHER" id="PTHR21110:SF0">
    <property type="entry name" value="PHOSPHOPENTOMUTASE"/>
    <property type="match status" value="1"/>
</dbReference>
<dbReference type="GO" id="GO:0030145">
    <property type="term" value="F:manganese ion binding"/>
    <property type="evidence" value="ECO:0007669"/>
    <property type="project" value="UniProtKB-UniRule"/>
</dbReference>
<evidence type="ECO:0000256" key="7">
    <source>
        <dbReference type="NCBIfam" id="TIGR01696"/>
    </source>
</evidence>
<keyword evidence="10" id="KW-1185">Reference proteome</keyword>
<dbReference type="Gene3D" id="3.40.720.10">
    <property type="entry name" value="Alkaline Phosphatase, subunit A"/>
    <property type="match status" value="1"/>
</dbReference>
<feature type="binding site" evidence="6">
    <location>
        <position position="293"/>
    </location>
    <ligand>
        <name>Mn(2+)</name>
        <dbReference type="ChEBI" id="CHEBI:29035"/>
        <label>2</label>
    </ligand>
</feature>
<keyword evidence="5 6" id="KW-0413">Isomerase</keyword>
<evidence type="ECO:0000313" key="10">
    <source>
        <dbReference type="Proteomes" id="UP000626844"/>
    </source>
</evidence>
<feature type="domain" description="Metalloenzyme" evidence="8">
    <location>
        <begin position="7"/>
        <end position="381"/>
    </location>
</feature>
<sequence>MSKYTYKRIFLIVMDSVGIGEAPDAERFNDVGADTLGHIAEHRNGLHMPNLEKLGLSNIREIKGIKKQASPLAFYTKMKEASSGKDTMTGHWEIMGLFIEKPFKVFPDGFPPELINELEEKTGRKIIGNKPASGTEILDELGKQHIETGDLIVYTSADSVLQIAAHEEIVPIDELYKICEIARELTLDEKYMVGRVIARPFLGEPGHYTRTSNRHDYALKPFDRTVMNELEDAKYDVIAIGKISDIYDGEGITQALRTKSNMDGMDRLVQTLEQDFTGISFLNLVDFDAHFGHRRDPEGYGKALEEFDERLPEVFEKLGEDDLLLITADHGNDPVHHGTDHTREYVPLLAYTPKISKGKPLSIRDTFADIGATIADNFSVQMPKYGKSFLKEIKQGE</sequence>
<dbReference type="RefSeq" id="WP_191154679.1">
    <property type="nucleotide sequence ID" value="NZ_JACXAI010000001.1"/>
</dbReference>
<dbReference type="CDD" id="cd16009">
    <property type="entry name" value="PPM"/>
    <property type="match status" value="1"/>
</dbReference>
<keyword evidence="4 6" id="KW-0464">Manganese</keyword>
<dbReference type="GO" id="GO:0006018">
    <property type="term" value="P:2-deoxyribose 1-phosphate catabolic process"/>
    <property type="evidence" value="ECO:0007669"/>
    <property type="project" value="UniProtKB-UniRule"/>
</dbReference>
<dbReference type="EMBL" id="JACXAI010000001">
    <property type="protein sequence ID" value="MBD1378697.1"/>
    <property type="molecule type" value="Genomic_DNA"/>
</dbReference>
<accession>A0A926N7F3</accession>
<evidence type="ECO:0000256" key="3">
    <source>
        <dbReference type="ARBA" id="ARBA00022723"/>
    </source>
</evidence>
<evidence type="ECO:0000256" key="1">
    <source>
        <dbReference type="ARBA" id="ARBA00010373"/>
    </source>
</evidence>
<feature type="binding site" evidence="6">
    <location>
        <position position="341"/>
    </location>
    <ligand>
        <name>Mn(2+)</name>
        <dbReference type="ChEBI" id="CHEBI:29035"/>
        <label>2</label>
    </ligand>
</feature>
<comment type="function">
    <text evidence="6">Isomerase that catalyzes the conversion of deoxy-ribose 1-phosphate (dRib-1-P) and ribose 1-phosphate (Rib-1-P) to deoxy-ribose 5-phosphate (dRib-5-P) and ribose 5-phosphate (Rib-5-P), respectively.</text>
</comment>
<gene>
    <name evidence="6 9" type="primary">deoB</name>
    <name evidence="9" type="ORF">IC621_00505</name>
</gene>
<reference evidence="9" key="1">
    <citation type="submission" date="2020-09" db="EMBL/GenBank/DDBJ databases">
        <title>A novel bacterium of genus Bacillus, isolated from South China Sea.</title>
        <authorList>
            <person name="Huang H."/>
            <person name="Mo K."/>
            <person name="Hu Y."/>
        </authorList>
    </citation>
    <scope>NUCLEOTIDE SEQUENCE</scope>
    <source>
        <strain evidence="9">IB182487</strain>
    </source>
</reference>
<proteinExistence type="inferred from homology"/>
<dbReference type="Gene3D" id="3.30.70.1250">
    <property type="entry name" value="Phosphopentomutase"/>
    <property type="match status" value="1"/>
</dbReference>
<keyword evidence="2 6" id="KW-0963">Cytoplasm</keyword>
<comment type="cofactor">
    <cofactor evidence="6">
        <name>Mn(2+)</name>
        <dbReference type="ChEBI" id="CHEBI:29035"/>
    </cofactor>
    <text evidence="6">Binds 2 manganese ions.</text>
</comment>
<dbReference type="GO" id="GO:0008973">
    <property type="term" value="F:phosphopentomutase activity"/>
    <property type="evidence" value="ECO:0007669"/>
    <property type="project" value="UniProtKB-UniRule"/>
</dbReference>
<protein>
    <recommendedName>
        <fullName evidence="6 7">Phosphopentomutase</fullName>
        <ecNumber evidence="6 7">5.4.2.7</ecNumber>
    </recommendedName>
    <alternativeName>
        <fullName evidence="6">Phosphodeoxyribomutase</fullName>
    </alternativeName>
</protein>
<comment type="pathway">
    <text evidence="6">Carbohydrate degradation; 2-deoxy-D-ribose 1-phosphate degradation; D-glyceraldehyde 3-phosphate and acetaldehyde from 2-deoxy-alpha-D-ribose 1-phosphate: step 1/2.</text>
</comment>
<dbReference type="PIRSF" id="PIRSF001491">
    <property type="entry name" value="Ppentomutase"/>
    <property type="match status" value="1"/>
</dbReference>
<organism evidence="9 10">
    <name type="scientific">Metabacillus arenae</name>
    <dbReference type="NCBI Taxonomy" id="2771434"/>
    <lineage>
        <taxon>Bacteria</taxon>
        <taxon>Bacillati</taxon>
        <taxon>Bacillota</taxon>
        <taxon>Bacilli</taxon>
        <taxon>Bacillales</taxon>
        <taxon>Bacillaceae</taxon>
        <taxon>Metabacillus</taxon>
    </lineage>
</organism>
<comment type="catalytic activity">
    <reaction evidence="6">
        <text>2-deoxy-alpha-D-ribose 1-phosphate = 2-deoxy-D-ribose 5-phosphate</text>
        <dbReference type="Rhea" id="RHEA:27658"/>
        <dbReference type="ChEBI" id="CHEBI:57259"/>
        <dbReference type="ChEBI" id="CHEBI:62877"/>
        <dbReference type="EC" id="5.4.2.7"/>
    </reaction>
</comment>
<evidence type="ECO:0000256" key="5">
    <source>
        <dbReference type="ARBA" id="ARBA00023235"/>
    </source>
</evidence>
<dbReference type="Pfam" id="PF01676">
    <property type="entry name" value="Metalloenzyme"/>
    <property type="match status" value="1"/>
</dbReference>
<evidence type="ECO:0000259" key="8">
    <source>
        <dbReference type="Pfam" id="PF01676"/>
    </source>
</evidence>
<dbReference type="GO" id="GO:0000287">
    <property type="term" value="F:magnesium ion binding"/>
    <property type="evidence" value="ECO:0007669"/>
    <property type="project" value="UniProtKB-UniRule"/>
</dbReference>
<feature type="binding site" evidence="6">
    <location>
        <position position="15"/>
    </location>
    <ligand>
        <name>Mn(2+)</name>
        <dbReference type="ChEBI" id="CHEBI:29035"/>
        <label>1</label>
    </ligand>
</feature>
<dbReference type="InterPro" id="IPR024052">
    <property type="entry name" value="Phosphopentomutase_DeoB_cap_sf"/>
</dbReference>
<evidence type="ECO:0000256" key="6">
    <source>
        <dbReference type="HAMAP-Rule" id="MF_00740"/>
    </source>
</evidence>
<dbReference type="InterPro" id="IPR017850">
    <property type="entry name" value="Alkaline_phosphatase_core_sf"/>
</dbReference>
<dbReference type="Proteomes" id="UP000626844">
    <property type="component" value="Unassembled WGS sequence"/>
</dbReference>
<name>A0A926N7F3_9BACI</name>
<comment type="catalytic activity">
    <reaction evidence="6">
        <text>alpha-D-ribose 1-phosphate = D-ribose 5-phosphate</text>
        <dbReference type="Rhea" id="RHEA:18793"/>
        <dbReference type="ChEBI" id="CHEBI:57720"/>
        <dbReference type="ChEBI" id="CHEBI:78346"/>
        <dbReference type="EC" id="5.4.2.7"/>
    </reaction>
</comment>
<dbReference type="GO" id="GO:0005829">
    <property type="term" value="C:cytosol"/>
    <property type="evidence" value="ECO:0007669"/>
    <property type="project" value="TreeGrafter"/>
</dbReference>
<comment type="similarity">
    <text evidence="1 6">Belongs to the phosphopentomutase family.</text>
</comment>
<dbReference type="HAMAP" id="MF_00740">
    <property type="entry name" value="Phosphopentomut"/>
    <property type="match status" value="1"/>
</dbReference>
<feature type="binding site" evidence="6">
    <location>
        <position position="288"/>
    </location>
    <ligand>
        <name>Mn(2+)</name>
        <dbReference type="ChEBI" id="CHEBI:29035"/>
        <label>2</label>
    </ligand>
</feature>
<dbReference type="InterPro" id="IPR006124">
    <property type="entry name" value="Metalloenzyme"/>
</dbReference>
<comment type="subcellular location">
    <subcellularLocation>
        <location evidence="6">Cytoplasm</location>
    </subcellularLocation>
</comment>
<dbReference type="NCBIfam" id="TIGR01696">
    <property type="entry name" value="deoB"/>
    <property type="match status" value="1"/>
</dbReference>
<dbReference type="InterPro" id="IPR010045">
    <property type="entry name" value="DeoB"/>
</dbReference>
<dbReference type="PANTHER" id="PTHR21110">
    <property type="entry name" value="PHOSPHOPENTOMUTASE"/>
    <property type="match status" value="1"/>
</dbReference>
<dbReference type="AlphaFoldDB" id="A0A926N7F3"/>